<dbReference type="AlphaFoldDB" id="A0A6I6NGH5"/>
<keyword evidence="3" id="KW-1185">Reference proteome</keyword>
<keyword evidence="2" id="KW-0808">Transferase</keyword>
<proteinExistence type="predicted"/>
<dbReference type="RefSeq" id="WP_158929577.1">
    <property type="nucleotide sequence ID" value="NZ_CP047020.1"/>
</dbReference>
<dbReference type="InterPro" id="IPR002575">
    <property type="entry name" value="Aminoglycoside_PTrfase"/>
</dbReference>
<protein>
    <submittedName>
        <fullName evidence="2">Phosphotransferase</fullName>
    </submittedName>
</protein>
<evidence type="ECO:0000313" key="3">
    <source>
        <dbReference type="Proteomes" id="UP000436138"/>
    </source>
</evidence>
<feature type="domain" description="Aminoglycoside phosphotransferase" evidence="1">
    <location>
        <begin position="92"/>
        <end position="278"/>
    </location>
</feature>
<dbReference type="KEGG" id="sbro:GQF42_44585"/>
<evidence type="ECO:0000259" key="1">
    <source>
        <dbReference type="Pfam" id="PF01636"/>
    </source>
</evidence>
<dbReference type="SUPFAM" id="SSF56112">
    <property type="entry name" value="Protein kinase-like (PK-like)"/>
    <property type="match status" value="1"/>
</dbReference>
<evidence type="ECO:0000313" key="2">
    <source>
        <dbReference type="EMBL" id="QHA09310.1"/>
    </source>
</evidence>
<accession>A0A6I6NGH5</accession>
<dbReference type="Proteomes" id="UP000436138">
    <property type="component" value="Chromosome"/>
</dbReference>
<reference evidence="2 3" key="1">
    <citation type="submission" date="2019-12" db="EMBL/GenBank/DDBJ databases">
        <title>Streptomyces sp. strain T44 isolated from rhizosphere soil of Broussonetia papyrifera.</title>
        <authorList>
            <person name="Mo P."/>
        </authorList>
    </citation>
    <scope>NUCLEOTIDE SEQUENCE [LARGE SCALE GENOMIC DNA]</scope>
    <source>
        <strain evidence="2 3">T44</strain>
    </source>
</reference>
<gene>
    <name evidence="2" type="ORF">GQF42_44585</name>
</gene>
<sequence length="395" mass="42155">MHRTPLPQAADLFALSADRIHRAAADLWPCEPLTLGDHVPSVTGYVHRASIGGRDVFAKDSILGLSLVSVLRGVAGDRDMVRAAQAAYATSPASLLAREAAQLRALDASGVRVGRCAGYAAGVLFTEPVTGPTLANLITKDPGRTYDLLSTAVAALESLQRPQVASQVDAASIPERSIDGTFRRKFNGVSGRLYVERLGLDRVDERRRRNVAAVVGAVVARLLKLRLIPPTGPAVIVYGDLKPEHVLFPDGPTEAPVFIDPSLARGPACHDTAKLVSRTFLALLAAPHLDGPASTVVDGIGEFVAGRMRTLHGPARTLWLRRLLVTWLMDTVNILSTYLTAPATLPLPEHAQAVIDRSETLCSLLDLVSAPLAAGTDPETAWRLALRTVSRAADR</sequence>
<dbReference type="GO" id="GO:0016740">
    <property type="term" value="F:transferase activity"/>
    <property type="evidence" value="ECO:0007669"/>
    <property type="project" value="UniProtKB-KW"/>
</dbReference>
<dbReference type="EMBL" id="CP047020">
    <property type="protein sequence ID" value="QHA09310.1"/>
    <property type="molecule type" value="Genomic_DNA"/>
</dbReference>
<dbReference type="InterPro" id="IPR011009">
    <property type="entry name" value="Kinase-like_dom_sf"/>
</dbReference>
<organism evidence="2 3">
    <name type="scientific">Streptomyces broussonetiae</name>
    <dbReference type="NCBI Taxonomy" id="2686304"/>
    <lineage>
        <taxon>Bacteria</taxon>
        <taxon>Bacillati</taxon>
        <taxon>Actinomycetota</taxon>
        <taxon>Actinomycetes</taxon>
        <taxon>Kitasatosporales</taxon>
        <taxon>Streptomycetaceae</taxon>
        <taxon>Streptomyces</taxon>
    </lineage>
</organism>
<dbReference type="Pfam" id="PF01636">
    <property type="entry name" value="APH"/>
    <property type="match status" value="1"/>
</dbReference>
<name>A0A6I6NGH5_9ACTN</name>